<organism evidence="2 3">
    <name type="scientific">Bremerella volcania</name>
    <dbReference type="NCBI Taxonomy" id="2527984"/>
    <lineage>
        <taxon>Bacteria</taxon>
        <taxon>Pseudomonadati</taxon>
        <taxon>Planctomycetota</taxon>
        <taxon>Planctomycetia</taxon>
        <taxon>Pirellulales</taxon>
        <taxon>Pirellulaceae</taxon>
        <taxon>Bremerella</taxon>
    </lineage>
</organism>
<keyword evidence="3" id="KW-1185">Reference proteome</keyword>
<evidence type="ECO:0000256" key="1">
    <source>
        <dbReference type="SAM" id="MobiDB-lite"/>
    </source>
</evidence>
<dbReference type="EMBL" id="CP036289">
    <property type="protein sequence ID" value="QDU76737.1"/>
    <property type="molecule type" value="Genomic_DNA"/>
</dbReference>
<evidence type="ECO:0008006" key="4">
    <source>
        <dbReference type="Google" id="ProtNLM"/>
    </source>
</evidence>
<dbReference type="Proteomes" id="UP000318626">
    <property type="component" value="Chromosome"/>
</dbReference>
<name>A0A518CBZ5_9BACT</name>
<accession>A0A518CBZ5</accession>
<evidence type="ECO:0000313" key="2">
    <source>
        <dbReference type="EMBL" id="QDU76737.1"/>
    </source>
</evidence>
<evidence type="ECO:0000313" key="3">
    <source>
        <dbReference type="Proteomes" id="UP000318626"/>
    </source>
</evidence>
<dbReference type="OrthoDB" id="287810at2"/>
<sequence length="134" mass="13844">MRTYPSGAVWIVSFLAISILGCGGPSNPVAPVNGIVTLNGKPVADMVVTFTPIPGKTESVGGDNEPGKSATGNTDSEGKFILSTYERNDGALVGEHKVTVFGSGPDPTPPGNVPKDFTIEVKSGTNDIEIKLTK</sequence>
<dbReference type="RefSeq" id="WP_144975084.1">
    <property type="nucleotide sequence ID" value="NZ_CP036289.1"/>
</dbReference>
<gene>
    <name evidence="2" type="ORF">Pan97_37940</name>
</gene>
<protein>
    <recommendedName>
        <fullName evidence="4">Bacterial Ig-like domain (Group 1)</fullName>
    </recommendedName>
</protein>
<proteinExistence type="predicted"/>
<feature type="region of interest" description="Disordered" evidence="1">
    <location>
        <begin position="53"/>
        <end position="78"/>
    </location>
</feature>
<reference evidence="3" key="1">
    <citation type="submission" date="2019-02" db="EMBL/GenBank/DDBJ databases">
        <title>Deep-cultivation of Planctomycetes and their phenomic and genomic characterization uncovers novel biology.</title>
        <authorList>
            <person name="Wiegand S."/>
            <person name="Jogler M."/>
            <person name="Boedeker C."/>
            <person name="Pinto D."/>
            <person name="Vollmers J."/>
            <person name="Rivas-Marin E."/>
            <person name="Kohn T."/>
            <person name="Peeters S.H."/>
            <person name="Heuer A."/>
            <person name="Rast P."/>
            <person name="Oberbeckmann S."/>
            <person name="Bunk B."/>
            <person name="Jeske O."/>
            <person name="Meyerdierks A."/>
            <person name="Storesund J.E."/>
            <person name="Kallscheuer N."/>
            <person name="Luecker S."/>
            <person name="Lage O.M."/>
            <person name="Pohl T."/>
            <person name="Merkel B.J."/>
            <person name="Hornburger P."/>
            <person name="Mueller R.-W."/>
            <person name="Bruemmer F."/>
            <person name="Labrenz M."/>
            <person name="Spormann A.M."/>
            <person name="Op den Camp H."/>
            <person name="Overmann J."/>
            <person name="Amann R."/>
            <person name="Jetten M.S.M."/>
            <person name="Mascher T."/>
            <person name="Medema M.H."/>
            <person name="Devos D.P."/>
            <person name="Kaster A.-K."/>
            <person name="Ovreas L."/>
            <person name="Rohde M."/>
            <person name="Galperin M.Y."/>
            <person name="Jogler C."/>
        </authorList>
    </citation>
    <scope>NUCLEOTIDE SEQUENCE [LARGE SCALE GENOMIC DNA]</scope>
    <source>
        <strain evidence="3">Pan97</strain>
    </source>
</reference>
<dbReference type="PROSITE" id="PS51257">
    <property type="entry name" value="PROKAR_LIPOPROTEIN"/>
    <property type="match status" value="1"/>
</dbReference>
<dbReference type="KEGG" id="bvo:Pan97_37940"/>
<dbReference type="AlphaFoldDB" id="A0A518CBZ5"/>